<dbReference type="GeneID" id="37021747"/>
<evidence type="ECO:0000256" key="1">
    <source>
        <dbReference type="ARBA" id="ARBA00001917"/>
    </source>
</evidence>
<feature type="binding site" evidence="5">
    <location>
        <position position="124"/>
    </location>
    <ligand>
        <name>FMN</name>
        <dbReference type="ChEBI" id="CHEBI:58210"/>
    </ligand>
</feature>
<evidence type="ECO:0000256" key="2">
    <source>
        <dbReference type="ARBA" id="ARBA00023002"/>
    </source>
</evidence>
<dbReference type="Proteomes" id="UP000245771">
    <property type="component" value="Unassembled WGS sequence"/>
</dbReference>
<dbReference type="STRING" id="1280837.A0A316V7B6"/>
<organism evidence="8 9">
    <name type="scientific">Meira miltonrushii</name>
    <dbReference type="NCBI Taxonomy" id="1280837"/>
    <lineage>
        <taxon>Eukaryota</taxon>
        <taxon>Fungi</taxon>
        <taxon>Dikarya</taxon>
        <taxon>Basidiomycota</taxon>
        <taxon>Ustilaginomycotina</taxon>
        <taxon>Exobasidiomycetes</taxon>
        <taxon>Exobasidiales</taxon>
        <taxon>Brachybasidiaceae</taxon>
        <taxon>Meira</taxon>
    </lineage>
</organism>
<keyword evidence="9" id="KW-1185">Reference proteome</keyword>
<keyword evidence="2" id="KW-0560">Oxidoreductase</keyword>
<comment type="similarity">
    <text evidence="3">Belongs to the FMN-dependent alpha-hydroxy acid dehydrogenase family.</text>
</comment>
<feature type="domain" description="FMN hydroxy acid dehydrogenase" evidence="7">
    <location>
        <begin position="16"/>
        <end position="409"/>
    </location>
</feature>
<dbReference type="PANTHER" id="PTHR10578">
    <property type="entry name" value="S -2-HYDROXY-ACID OXIDASE-RELATED"/>
    <property type="match status" value="1"/>
</dbReference>
<proteinExistence type="inferred from homology"/>
<evidence type="ECO:0000256" key="5">
    <source>
        <dbReference type="PIRSR" id="PIRSR000138-2"/>
    </source>
</evidence>
<feature type="binding site" evidence="5">
    <location>
        <begin position="358"/>
        <end position="359"/>
    </location>
    <ligand>
        <name>FMN</name>
        <dbReference type="ChEBI" id="CHEBI:58210"/>
    </ligand>
</feature>
<gene>
    <name evidence="8" type="ORF">FA14DRAFT_165601</name>
</gene>
<dbReference type="InterPro" id="IPR012133">
    <property type="entry name" value="Alpha-hydoxy_acid_DH_FMN"/>
</dbReference>
<evidence type="ECO:0000259" key="7">
    <source>
        <dbReference type="PROSITE" id="PS51349"/>
    </source>
</evidence>
<name>A0A316V7B6_9BASI</name>
<comment type="cofactor">
    <cofactor evidence="1">
        <name>FMN</name>
        <dbReference type="ChEBI" id="CHEBI:58210"/>
    </cofactor>
</comment>
<feature type="binding site" evidence="5">
    <location>
        <position position="162"/>
    </location>
    <ligand>
        <name>FMN</name>
        <dbReference type="ChEBI" id="CHEBI:58210"/>
    </ligand>
</feature>
<dbReference type="GO" id="GO:0016491">
    <property type="term" value="F:oxidoreductase activity"/>
    <property type="evidence" value="ECO:0007669"/>
    <property type="project" value="UniProtKB-KW"/>
</dbReference>
<reference evidence="8 9" key="1">
    <citation type="journal article" date="2018" name="Mol. Biol. Evol.">
        <title>Broad Genomic Sampling Reveals a Smut Pathogenic Ancestry of the Fungal Clade Ustilaginomycotina.</title>
        <authorList>
            <person name="Kijpornyongpan T."/>
            <person name="Mondo S.J."/>
            <person name="Barry K."/>
            <person name="Sandor L."/>
            <person name="Lee J."/>
            <person name="Lipzen A."/>
            <person name="Pangilinan J."/>
            <person name="LaButti K."/>
            <person name="Hainaut M."/>
            <person name="Henrissat B."/>
            <person name="Grigoriev I.V."/>
            <person name="Spatafora J.W."/>
            <person name="Aime M.C."/>
        </authorList>
    </citation>
    <scope>NUCLEOTIDE SEQUENCE [LARGE SCALE GENOMIC DNA]</scope>
    <source>
        <strain evidence="8 9">MCA 3882</strain>
    </source>
</reference>
<dbReference type="OrthoDB" id="25826at2759"/>
<dbReference type="RefSeq" id="XP_025353210.1">
    <property type="nucleotide sequence ID" value="XM_025499966.1"/>
</dbReference>
<keyword evidence="5" id="KW-0285">Flavoprotein</keyword>
<sequence length="424" mass="46706">MQYQRDAFKSGTQEGHFPPFSTDASKLEALAHERLSQNGWLYASSNAGLGTTHSANREAFNNWKIVPKMLQPNHERDTRTQLFEKTLSAPIAFAPIGINKIYHHLGELPVAKVAGELGLPYTLSTAGSVPIEDAAKSNVVGAQQGYNEGLGAQYGDGLRYYQLYMPHDWELGANLLQRAVDSGYEACIFTVDTWSLGWRHDDVATSNYAFYKGIAADLGLSDKVFMKRMREQGIDMNDLPKIGERWVDSYWHGVPWGWDDLPKIIKLWKDISGGKPFGVKGIQRAEDAERCIEAGCEIIWVTNHAGRQIDGAIASLDALPAIAEKVNGRAKIIFDSGVRSGSDIFKALCLGADVVALGRQWIWGLSIQGEVGVRHVMKAILAEFDIVMMLAGVKSIQEIKENGKDLLKYMPNGVDLALAAKAKI</sequence>
<evidence type="ECO:0000256" key="6">
    <source>
        <dbReference type="SAM" id="MobiDB-lite"/>
    </source>
</evidence>
<feature type="binding site" evidence="5">
    <location>
        <position position="190"/>
    </location>
    <ligand>
        <name>FMN</name>
        <dbReference type="ChEBI" id="CHEBI:58210"/>
    </ligand>
</feature>
<dbReference type="InParanoid" id="A0A316V7B6"/>
<protein>
    <submittedName>
        <fullName evidence="8">FMN-dependent alpha-hydroxy acid dehydrogenase</fullName>
    </submittedName>
</protein>
<dbReference type="InterPro" id="IPR037396">
    <property type="entry name" value="FMN_HAD"/>
</dbReference>
<dbReference type="GO" id="GO:0010181">
    <property type="term" value="F:FMN binding"/>
    <property type="evidence" value="ECO:0007669"/>
    <property type="project" value="InterPro"/>
</dbReference>
<feature type="binding site" evidence="5">
    <location>
        <position position="164"/>
    </location>
    <ligand>
        <name>glyoxylate</name>
        <dbReference type="ChEBI" id="CHEBI:36655"/>
    </ligand>
</feature>
<feature type="binding site" evidence="5">
    <location>
        <position position="280"/>
    </location>
    <ligand>
        <name>FMN</name>
        <dbReference type="ChEBI" id="CHEBI:58210"/>
    </ligand>
</feature>
<feature type="binding site" evidence="5">
    <location>
        <position position="307"/>
    </location>
    <ligand>
        <name>glyoxylate</name>
        <dbReference type="ChEBI" id="CHEBI:36655"/>
    </ligand>
</feature>
<dbReference type="PANTHER" id="PTHR10578:SF75">
    <property type="entry name" value="L-LACTATE DEHYDROGENASE (AFU_ORTHOLOGUE AFUA_4G07050)"/>
    <property type="match status" value="1"/>
</dbReference>
<dbReference type="InterPro" id="IPR000262">
    <property type="entry name" value="FMN-dep_DH"/>
</dbReference>
<accession>A0A316V7B6</accession>
<feature type="active site" description="Proton acceptor" evidence="4">
    <location>
        <position position="304"/>
    </location>
</feature>
<dbReference type="PROSITE" id="PS51349">
    <property type="entry name" value="FMN_HYDROXY_ACID_DH_2"/>
    <property type="match status" value="1"/>
</dbReference>
<dbReference type="Pfam" id="PF01070">
    <property type="entry name" value="FMN_dh"/>
    <property type="match status" value="1"/>
</dbReference>
<feature type="binding site" evidence="5">
    <location>
        <position position="42"/>
    </location>
    <ligand>
        <name>glyoxylate</name>
        <dbReference type="ChEBI" id="CHEBI:36655"/>
    </ligand>
</feature>
<feature type="binding site" evidence="5">
    <location>
        <begin position="335"/>
        <end position="339"/>
    </location>
    <ligand>
        <name>FMN</name>
        <dbReference type="ChEBI" id="CHEBI:58210"/>
    </ligand>
</feature>
<dbReference type="SUPFAM" id="SSF51395">
    <property type="entry name" value="FMN-linked oxidoreductases"/>
    <property type="match status" value="1"/>
</dbReference>
<feature type="binding site" evidence="5">
    <location>
        <begin position="95"/>
        <end position="97"/>
    </location>
    <ligand>
        <name>FMN</name>
        <dbReference type="ChEBI" id="CHEBI:58210"/>
    </ligand>
</feature>
<dbReference type="EMBL" id="KZ819605">
    <property type="protein sequence ID" value="PWN32908.1"/>
    <property type="molecule type" value="Genomic_DNA"/>
</dbReference>
<dbReference type="PIRSF" id="PIRSF000138">
    <property type="entry name" value="Al-hdrx_acd_dh"/>
    <property type="match status" value="1"/>
</dbReference>
<dbReference type="AlphaFoldDB" id="A0A316V7B6"/>
<feature type="binding site" evidence="5">
    <location>
        <position position="199"/>
    </location>
    <ligand>
        <name>glyoxylate</name>
        <dbReference type="ChEBI" id="CHEBI:36655"/>
    </ligand>
</feature>
<feature type="binding site" evidence="5">
    <location>
        <position position="304"/>
    </location>
    <ligand>
        <name>glyoxylate</name>
        <dbReference type="ChEBI" id="CHEBI:36655"/>
    </ligand>
</feature>
<evidence type="ECO:0000256" key="3">
    <source>
        <dbReference type="ARBA" id="ARBA00024042"/>
    </source>
</evidence>
<keyword evidence="5" id="KW-0288">FMN</keyword>
<evidence type="ECO:0000313" key="9">
    <source>
        <dbReference type="Proteomes" id="UP000245771"/>
    </source>
</evidence>
<feature type="region of interest" description="Disordered" evidence="6">
    <location>
        <begin position="1"/>
        <end position="21"/>
    </location>
</feature>
<dbReference type="Gene3D" id="3.20.20.70">
    <property type="entry name" value="Aldolase class I"/>
    <property type="match status" value="1"/>
</dbReference>
<evidence type="ECO:0000256" key="4">
    <source>
        <dbReference type="PIRSR" id="PIRSR000138-1"/>
    </source>
</evidence>
<dbReference type="InterPro" id="IPR013785">
    <property type="entry name" value="Aldolase_TIM"/>
</dbReference>
<evidence type="ECO:0000313" key="8">
    <source>
        <dbReference type="EMBL" id="PWN32908.1"/>
    </source>
</evidence>